<feature type="transmembrane region" description="Helical" evidence="1">
    <location>
        <begin position="173"/>
        <end position="193"/>
    </location>
</feature>
<sequence>MRGNCIILHAKTSKATVLQVYRMSTKVNMGNNNLRLYFIDAMRAWAILMMLQGHFVDGLLDNAFRDNSNGVYSVWKYFRGVTAPVFFTVSGFIFTYLLIKGNEIGFNNPRVKKGIKRGLQLLAIGYLLRLNFFGLLKGQIYGSFYLVDVLHCIGLSILGIIGIYLLTISRNKYLFPGVLLATTIVLFVLEPNYKQYAHHYLPEMMANYLTKANGSVFTIIPWFGYASIGAFISVLFNRFKNFKYLYPAAIASFIIVGIGLLFYSSGFFLKLYNWTGMLVFSKVYFNNYLFIRLGDVSLVFAVFMLFRKFMSHSSVLKIGQSTLSIYVIHYIILYGSFTGLGLYYFLNHSLSPTIVIPGALAFMVITTMLALQYERNKVYIKLQLSSAVRLVQQKGEAWLNEEGQPLLKAFVLKSKLTLIRLFRMVKN</sequence>
<keyword evidence="1" id="KW-0812">Transmembrane</keyword>
<dbReference type="Proteomes" id="UP000204551">
    <property type="component" value="Chromosome"/>
</dbReference>
<gene>
    <name evidence="3" type="ORF">AREALGSMS7_04148</name>
</gene>
<reference evidence="3 4" key="1">
    <citation type="submission" date="2017-07" db="EMBL/GenBank/DDBJ databases">
        <title>Genome Sequence of Arenibacter algicola Strain SMS7 Isolated from a culture of the Diatom Skeletonema marinoi.</title>
        <authorList>
            <person name="Topel M."/>
            <person name="Pinder M.I.M."/>
            <person name="Johansson O.N."/>
            <person name="Kourtchenko O."/>
            <person name="Godhe A."/>
            <person name="Clarke A.K."/>
        </authorList>
    </citation>
    <scope>NUCLEOTIDE SEQUENCE [LARGE SCALE GENOMIC DNA]</scope>
    <source>
        <strain evidence="3 4">SMS7</strain>
    </source>
</reference>
<evidence type="ECO:0000259" key="2">
    <source>
        <dbReference type="Pfam" id="PF07786"/>
    </source>
</evidence>
<feature type="transmembrane region" description="Helical" evidence="1">
    <location>
        <begin position="327"/>
        <end position="346"/>
    </location>
</feature>
<feature type="transmembrane region" description="Helical" evidence="1">
    <location>
        <begin position="289"/>
        <end position="306"/>
    </location>
</feature>
<dbReference type="Pfam" id="PF07786">
    <property type="entry name" value="HGSNAT_cat"/>
    <property type="match status" value="1"/>
</dbReference>
<evidence type="ECO:0000256" key="1">
    <source>
        <dbReference type="SAM" id="Phobius"/>
    </source>
</evidence>
<dbReference type="STRING" id="616991.GCA_000733925_02338"/>
<dbReference type="AlphaFoldDB" id="A0A221V1S6"/>
<organism evidence="3 4">
    <name type="scientific">Arenibacter algicola</name>
    <dbReference type="NCBI Taxonomy" id="616991"/>
    <lineage>
        <taxon>Bacteria</taxon>
        <taxon>Pseudomonadati</taxon>
        <taxon>Bacteroidota</taxon>
        <taxon>Flavobacteriia</taxon>
        <taxon>Flavobacteriales</taxon>
        <taxon>Flavobacteriaceae</taxon>
        <taxon>Arenibacter</taxon>
    </lineage>
</organism>
<feature type="transmembrane region" description="Helical" evidence="1">
    <location>
        <begin position="142"/>
        <end position="166"/>
    </location>
</feature>
<protein>
    <submittedName>
        <fullName evidence="3">Membrane protein</fullName>
    </submittedName>
</protein>
<feature type="transmembrane region" description="Helical" evidence="1">
    <location>
        <begin position="119"/>
        <end position="136"/>
    </location>
</feature>
<dbReference type="eggNOG" id="COG3503">
    <property type="taxonomic scope" value="Bacteria"/>
</dbReference>
<dbReference type="InterPro" id="IPR012429">
    <property type="entry name" value="HGSNAT_cat"/>
</dbReference>
<accession>A0A221V1S6</accession>
<keyword evidence="1" id="KW-1133">Transmembrane helix</keyword>
<proteinExistence type="predicted"/>
<keyword evidence="1" id="KW-0472">Membrane</keyword>
<feature type="transmembrane region" description="Helical" evidence="1">
    <location>
        <begin position="76"/>
        <end position="99"/>
    </location>
</feature>
<feature type="transmembrane region" description="Helical" evidence="1">
    <location>
        <begin position="352"/>
        <end position="371"/>
    </location>
</feature>
<dbReference type="EMBL" id="CP022515">
    <property type="protein sequence ID" value="ASO07552.1"/>
    <property type="molecule type" value="Genomic_DNA"/>
</dbReference>
<feature type="domain" description="Heparan-alpha-glucosaminide N-acetyltransferase catalytic" evidence="2">
    <location>
        <begin position="35"/>
        <end position="255"/>
    </location>
</feature>
<evidence type="ECO:0000313" key="3">
    <source>
        <dbReference type="EMBL" id="ASO07552.1"/>
    </source>
</evidence>
<dbReference type="KEGG" id="aalg:AREALGSMS7_04148"/>
<evidence type="ECO:0000313" key="4">
    <source>
        <dbReference type="Proteomes" id="UP000204551"/>
    </source>
</evidence>
<name>A0A221V1S6_9FLAO</name>
<feature type="transmembrane region" description="Helical" evidence="1">
    <location>
        <begin position="36"/>
        <end position="56"/>
    </location>
</feature>
<feature type="transmembrane region" description="Helical" evidence="1">
    <location>
        <begin position="213"/>
        <end position="236"/>
    </location>
</feature>
<feature type="transmembrane region" description="Helical" evidence="1">
    <location>
        <begin position="248"/>
        <end position="269"/>
    </location>
</feature>